<organism evidence="1 2">
    <name type="scientific">Hyalomma marginatum</name>
    <dbReference type="NCBI Taxonomy" id="34627"/>
    <lineage>
        <taxon>Eukaryota</taxon>
        <taxon>Metazoa</taxon>
        <taxon>Ecdysozoa</taxon>
        <taxon>Arthropoda</taxon>
        <taxon>Chelicerata</taxon>
        <taxon>Arachnida</taxon>
        <taxon>Acari</taxon>
        <taxon>Parasitiformes</taxon>
        <taxon>Ixodida</taxon>
        <taxon>Ixodoidea</taxon>
        <taxon>Ixodidae</taxon>
        <taxon>Hyalomminae</taxon>
        <taxon>Hyalomma</taxon>
    </lineage>
</organism>
<sequence length="55" mass="6512">VSRFVEKPTEEKIDDLMNNKFCYWNSGIFLSGVANFLQEMKNLCPHKYIVNSKKR</sequence>
<accession>A0A8S4C1H7</accession>
<feature type="non-terminal residue" evidence="1">
    <location>
        <position position="1"/>
    </location>
</feature>
<dbReference type="InterPro" id="IPR029044">
    <property type="entry name" value="Nucleotide-diphossugar_trans"/>
</dbReference>
<reference evidence="1" key="1">
    <citation type="submission" date="2021-06" db="EMBL/GenBank/DDBJ databases">
        <authorList>
            <person name="Nardi T."/>
            <person name="Nardi T."/>
        </authorList>
    </citation>
    <scope>NUCLEOTIDE SEQUENCE</scope>
</reference>
<comment type="caution">
    <text evidence="1">The sequence shown here is derived from an EMBL/GenBank/DDBJ whole genome shotgun (WGS) entry which is preliminary data.</text>
</comment>
<dbReference type="SUPFAM" id="SSF53448">
    <property type="entry name" value="Nucleotide-diphospho-sugar transferases"/>
    <property type="match status" value="1"/>
</dbReference>
<evidence type="ECO:0000313" key="1">
    <source>
        <dbReference type="EMBL" id="CAG7589618.1"/>
    </source>
</evidence>
<gene>
    <name evidence="1" type="ORF">MHYMCMPASI_00167</name>
</gene>
<protein>
    <submittedName>
        <fullName evidence="1">Uncharacterized protein</fullName>
    </submittedName>
</protein>
<proteinExistence type="predicted"/>
<dbReference type="Proteomes" id="UP000837675">
    <property type="component" value="Unassembled WGS sequence"/>
</dbReference>
<name>A0A8S4C1H7_9ACAR</name>
<dbReference type="AlphaFoldDB" id="A0A8S4C1H7"/>
<dbReference type="Gene3D" id="3.90.550.10">
    <property type="entry name" value="Spore Coat Polysaccharide Biosynthesis Protein SpsA, Chain A"/>
    <property type="match status" value="1"/>
</dbReference>
<evidence type="ECO:0000313" key="2">
    <source>
        <dbReference type="Proteomes" id="UP000837675"/>
    </source>
</evidence>
<dbReference type="EMBL" id="CAJVAF010000049">
    <property type="protein sequence ID" value="CAG7589618.1"/>
    <property type="molecule type" value="Genomic_DNA"/>
</dbReference>
<keyword evidence="2" id="KW-1185">Reference proteome</keyword>